<protein>
    <submittedName>
        <fullName evidence="4">Putative phosphinothricin acetyltransferase YwnH</fullName>
        <ecNumber evidence="4">2.3.1.183</ecNumber>
    </submittedName>
</protein>
<evidence type="ECO:0000256" key="1">
    <source>
        <dbReference type="ARBA" id="ARBA00022679"/>
    </source>
</evidence>
<dbReference type="CDD" id="cd04301">
    <property type="entry name" value="NAT_SF"/>
    <property type="match status" value="1"/>
</dbReference>
<dbReference type="RefSeq" id="WP_055184577.1">
    <property type="nucleotide sequence ID" value="NZ_CYXN01000001.1"/>
</dbReference>
<evidence type="ECO:0000313" key="4">
    <source>
        <dbReference type="EMBL" id="CUM72639.1"/>
    </source>
</evidence>
<dbReference type="PROSITE" id="PS51186">
    <property type="entry name" value="GNAT"/>
    <property type="match status" value="1"/>
</dbReference>
<dbReference type="Gene3D" id="3.40.630.30">
    <property type="match status" value="1"/>
</dbReference>
<keyword evidence="1 4" id="KW-0808">Transferase</keyword>
<proteinExistence type="predicted"/>
<dbReference type="EC" id="2.3.1.183" evidence="4"/>
<dbReference type="InterPro" id="IPR000182">
    <property type="entry name" value="GNAT_dom"/>
</dbReference>
<evidence type="ECO:0000313" key="5">
    <source>
        <dbReference type="Proteomes" id="UP000095649"/>
    </source>
</evidence>
<sequence>MDKIIIRPMTPEDWGAVSRIYVEGIATEYATFQTECPPYTAWDASHTKECRLVILSGGVLAGWCALHRVDPRWCYRGVAEVSIYVGEQFRGHGLGFRLLSALCAAAEKAGYWTLQSTVLQDNVASRALHTKCGFRLVGRRERIARDCHGRWLDTYLMERRAAADEPEGFKKL</sequence>
<reference evidence="4 5" key="1">
    <citation type="submission" date="2015-09" db="EMBL/GenBank/DDBJ databases">
        <authorList>
            <consortium name="Pathogen Informatics"/>
        </authorList>
    </citation>
    <scope>NUCLEOTIDE SEQUENCE [LARGE SCALE GENOMIC DNA]</scope>
    <source>
        <strain evidence="4 5">2789STDY5834970</strain>
    </source>
</reference>
<dbReference type="PANTHER" id="PTHR43877">
    <property type="entry name" value="AMINOALKYLPHOSPHONATE N-ACETYLTRANSFERASE-RELATED-RELATED"/>
    <property type="match status" value="1"/>
</dbReference>
<dbReference type="AlphaFoldDB" id="A0A173R4V2"/>
<dbReference type="SUPFAM" id="SSF55729">
    <property type="entry name" value="Acyl-CoA N-acyltransferases (Nat)"/>
    <property type="match status" value="1"/>
</dbReference>
<organism evidence="4 5">
    <name type="scientific">Faecalibacterium prausnitzii</name>
    <dbReference type="NCBI Taxonomy" id="853"/>
    <lineage>
        <taxon>Bacteria</taxon>
        <taxon>Bacillati</taxon>
        <taxon>Bacillota</taxon>
        <taxon>Clostridia</taxon>
        <taxon>Eubacteriales</taxon>
        <taxon>Oscillospiraceae</taxon>
        <taxon>Faecalibacterium</taxon>
    </lineage>
</organism>
<feature type="domain" description="N-acetyltransferase" evidence="3">
    <location>
        <begin position="4"/>
        <end position="162"/>
    </location>
</feature>
<dbReference type="Pfam" id="PF00583">
    <property type="entry name" value="Acetyltransf_1"/>
    <property type="match status" value="1"/>
</dbReference>
<accession>A0A173R4V2</accession>
<dbReference type="InterPro" id="IPR016181">
    <property type="entry name" value="Acyl_CoA_acyltransferase"/>
</dbReference>
<gene>
    <name evidence="4" type="primary">ywnH</name>
    <name evidence="4" type="ORF">ERS852582_00247</name>
</gene>
<keyword evidence="2 4" id="KW-0012">Acyltransferase</keyword>
<dbReference type="OrthoDB" id="9798006at2"/>
<dbReference type="Proteomes" id="UP000095649">
    <property type="component" value="Unassembled WGS sequence"/>
</dbReference>
<dbReference type="EMBL" id="CYXN01000001">
    <property type="protein sequence ID" value="CUM72639.1"/>
    <property type="molecule type" value="Genomic_DNA"/>
</dbReference>
<dbReference type="GO" id="GO:0102971">
    <property type="term" value="F:phosphinothricin N-acetyltransferase activity"/>
    <property type="evidence" value="ECO:0007669"/>
    <property type="project" value="UniProtKB-EC"/>
</dbReference>
<evidence type="ECO:0000256" key="2">
    <source>
        <dbReference type="ARBA" id="ARBA00023315"/>
    </source>
</evidence>
<evidence type="ECO:0000259" key="3">
    <source>
        <dbReference type="PROSITE" id="PS51186"/>
    </source>
</evidence>
<name>A0A173R4V2_9FIRM</name>
<dbReference type="InterPro" id="IPR050832">
    <property type="entry name" value="Bact_Acetyltransf"/>
</dbReference>